<dbReference type="InterPro" id="IPR008220">
    <property type="entry name" value="HAT_MetX-like"/>
</dbReference>
<evidence type="ECO:0000256" key="1">
    <source>
        <dbReference type="ARBA" id="ARBA00022679"/>
    </source>
</evidence>
<dbReference type="PANTHER" id="PTHR32268">
    <property type="entry name" value="HOMOSERINE O-ACETYLTRANSFERASE"/>
    <property type="match status" value="1"/>
</dbReference>
<dbReference type="PIRSF" id="PIRSF000443">
    <property type="entry name" value="Homoser_Ac_trans"/>
    <property type="match status" value="1"/>
</dbReference>
<dbReference type="EMBL" id="UINC01001038">
    <property type="protein sequence ID" value="SUZ68428.1"/>
    <property type="molecule type" value="Genomic_DNA"/>
</dbReference>
<dbReference type="Gene3D" id="3.40.50.1820">
    <property type="entry name" value="alpha/beta hydrolase"/>
    <property type="match status" value="1"/>
</dbReference>
<keyword evidence="1" id="KW-0808">Transferase</keyword>
<gene>
    <name evidence="3" type="ORF">METZ01_LOCUS21282</name>
</gene>
<dbReference type="InterPro" id="IPR029058">
    <property type="entry name" value="AB_hydrolase_fold"/>
</dbReference>
<reference evidence="3" key="1">
    <citation type="submission" date="2018-05" db="EMBL/GenBank/DDBJ databases">
        <authorList>
            <person name="Lanie J.A."/>
            <person name="Ng W.-L."/>
            <person name="Kazmierczak K.M."/>
            <person name="Andrzejewski T.M."/>
            <person name="Davidsen T.M."/>
            <person name="Wayne K.J."/>
            <person name="Tettelin H."/>
            <person name="Glass J.I."/>
            <person name="Rusch D."/>
            <person name="Podicherti R."/>
            <person name="Tsui H.-C.T."/>
            <person name="Winkler M.E."/>
        </authorList>
    </citation>
    <scope>NUCLEOTIDE SEQUENCE</scope>
</reference>
<proteinExistence type="inferred from homology"/>
<dbReference type="InterPro" id="IPR000073">
    <property type="entry name" value="AB_hydrolase_1"/>
</dbReference>
<evidence type="ECO:0000313" key="3">
    <source>
        <dbReference type="EMBL" id="SUZ68428.1"/>
    </source>
</evidence>
<dbReference type="GO" id="GO:0004414">
    <property type="term" value="F:homoserine O-acetyltransferase activity"/>
    <property type="evidence" value="ECO:0007669"/>
    <property type="project" value="TreeGrafter"/>
</dbReference>
<dbReference type="HAMAP" id="MF_00296">
    <property type="entry name" value="MetX_acyltransf"/>
    <property type="match status" value="1"/>
</dbReference>
<feature type="non-terminal residue" evidence="3">
    <location>
        <position position="1"/>
    </location>
</feature>
<organism evidence="3">
    <name type="scientific">marine metagenome</name>
    <dbReference type="NCBI Taxonomy" id="408172"/>
    <lineage>
        <taxon>unclassified sequences</taxon>
        <taxon>metagenomes</taxon>
        <taxon>ecological metagenomes</taxon>
    </lineage>
</organism>
<feature type="domain" description="AB hydrolase-1" evidence="2">
    <location>
        <begin position="59"/>
        <end position="306"/>
    </location>
</feature>
<dbReference type="GO" id="GO:0009086">
    <property type="term" value="P:methionine biosynthetic process"/>
    <property type="evidence" value="ECO:0007669"/>
    <property type="project" value="TreeGrafter"/>
</dbReference>
<protein>
    <recommendedName>
        <fullName evidence="2">AB hydrolase-1 domain-containing protein</fullName>
    </recommendedName>
</protein>
<accession>A0A381PPM5</accession>
<dbReference type="NCBIfam" id="NF006449">
    <property type="entry name" value="PRK08775.1"/>
    <property type="match status" value="1"/>
</dbReference>
<dbReference type="GO" id="GO:0009092">
    <property type="term" value="P:homoserine metabolic process"/>
    <property type="evidence" value="ECO:0007669"/>
    <property type="project" value="TreeGrafter"/>
</dbReference>
<dbReference type="Pfam" id="PF00561">
    <property type="entry name" value="Abhydrolase_1"/>
    <property type="match status" value="1"/>
</dbReference>
<dbReference type="AlphaFoldDB" id="A0A381PPM5"/>
<dbReference type="PANTHER" id="PTHR32268:SF11">
    <property type="entry name" value="HOMOSERINE O-ACETYLTRANSFERASE"/>
    <property type="match status" value="1"/>
</dbReference>
<evidence type="ECO:0000259" key="2">
    <source>
        <dbReference type="Pfam" id="PF00561"/>
    </source>
</evidence>
<name>A0A381PPM5_9ZZZZ</name>
<dbReference type="SUPFAM" id="SSF53474">
    <property type="entry name" value="alpha/beta-Hydrolases"/>
    <property type="match status" value="1"/>
</dbReference>
<sequence length="331" mass="35264">VISVTGAQFGTVELAGRSGVGDSVAYASYGPEDAPAVVVLGGISAHRFVCGDEDGTPGWWPGVVGQEAPLAPGPYRIIGVDYIGGAGASSGPSNGPGIPVVTTDDQADGVKAVLDHLGIDRLHAWVGASYGGMVGLAFGALHVDRLERLLIFCAAHRSHPMATGLRTLQRRIVELAADAGRESEGLALARELAMTTYRTSEEFEKRFVSVPIWEEGSPHFAVEKYLKLQGERFVRRFDGRAFAILSQSLDLHRVDPGLVRAPTTVVSVDSDTLVPPWLVAEMVRRLPGTGRTIRITSNFGHDAFLKERTAVGRVIRHVLAEEVPGSPSTAL</sequence>